<dbReference type="OrthoDB" id="4348727at2759"/>
<feature type="region of interest" description="Disordered" evidence="1">
    <location>
        <begin position="63"/>
        <end position="146"/>
    </location>
</feature>
<dbReference type="VEuPathDB" id="FungiDB:PCH_Pc21g19900"/>
<accession>B6HJY8</accession>
<gene>
    <name evidence="2" type="ORF">Pc21g19900</name>
    <name evidence="2" type="ORF">PCH_Pc21g19900</name>
</gene>
<evidence type="ECO:0000313" key="2">
    <source>
        <dbReference type="EMBL" id="CAP96887.1"/>
    </source>
</evidence>
<proteinExistence type="predicted"/>
<evidence type="ECO:0000313" key="3">
    <source>
        <dbReference type="Proteomes" id="UP000000724"/>
    </source>
</evidence>
<dbReference type="AlphaFoldDB" id="B6HJY8"/>
<reference evidence="2 3" key="1">
    <citation type="journal article" date="2008" name="Nat. Biotechnol.">
        <title>Genome sequencing and analysis of the filamentous fungus Penicillium chrysogenum.</title>
        <authorList>
            <person name="van den Berg M.A."/>
            <person name="Albang R."/>
            <person name="Albermann K."/>
            <person name="Badger J.H."/>
            <person name="Daran J.-M."/>
            <person name="Driessen A.J.M."/>
            <person name="Garcia-Estrada C."/>
            <person name="Fedorova N.D."/>
            <person name="Harris D.M."/>
            <person name="Heijne W.H.M."/>
            <person name="Joardar V.S."/>
            <person name="Kiel J.A.K.W."/>
            <person name="Kovalchuk A."/>
            <person name="Martin J.F."/>
            <person name="Nierman W.C."/>
            <person name="Nijland J.G."/>
            <person name="Pronk J.T."/>
            <person name="Roubos J.A."/>
            <person name="van der Klei I.J."/>
            <person name="van Peij N.N.M.E."/>
            <person name="Veenhuis M."/>
            <person name="von Doehren H."/>
            <person name="Wagner C."/>
            <person name="Wortman J.R."/>
            <person name="Bovenberg R.A.L."/>
        </authorList>
    </citation>
    <scope>NUCLEOTIDE SEQUENCE [LARGE SCALE GENOMIC DNA]</scope>
    <source>
        <strain evidence="3">ATCC 28089 / DSM 1075 / NRRL 1951 / Wisconsin 54-1255</strain>
    </source>
</reference>
<feature type="compositionally biased region" description="Basic residues" evidence="1">
    <location>
        <begin position="85"/>
        <end position="96"/>
    </location>
</feature>
<dbReference type="HOGENOM" id="CLU_1778104_0_0_1"/>
<evidence type="ECO:0000256" key="1">
    <source>
        <dbReference type="SAM" id="MobiDB-lite"/>
    </source>
</evidence>
<protein>
    <submittedName>
        <fullName evidence="2">Uncharacterized protein</fullName>
    </submittedName>
</protein>
<dbReference type="EMBL" id="AM920436">
    <property type="protein sequence ID" value="CAP96887.1"/>
    <property type="molecule type" value="Genomic_DNA"/>
</dbReference>
<organism evidence="2 3">
    <name type="scientific">Penicillium rubens (strain ATCC 28089 / DSM 1075 / NRRL 1951 / Wisconsin 54-1255)</name>
    <name type="common">Penicillium chrysogenum</name>
    <dbReference type="NCBI Taxonomy" id="500485"/>
    <lineage>
        <taxon>Eukaryota</taxon>
        <taxon>Fungi</taxon>
        <taxon>Dikarya</taxon>
        <taxon>Ascomycota</taxon>
        <taxon>Pezizomycotina</taxon>
        <taxon>Eurotiomycetes</taxon>
        <taxon>Eurotiomycetidae</taxon>
        <taxon>Eurotiales</taxon>
        <taxon>Aspergillaceae</taxon>
        <taxon>Penicillium</taxon>
        <taxon>Penicillium chrysogenum species complex</taxon>
    </lineage>
</organism>
<keyword evidence="3" id="KW-1185">Reference proteome</keyword>
<sequence>MSVIERRFVLYYPGTFVGSRFGLRTATSNLPDEFRPRTLVRVALHALMNRFCGAQTVAKGLGMPMGGGGARQDGSSGTDSDWKRTKGRKGEKKNRRVLGALGQTEESVSLGDYPEGSSLGNGGIRQPRLSRPTSEAEFVLASGGPQ</sequence>
<dbReference type="Proteomes" id="UP000000724">
    <property type="component" value="Contig Pc00c21"/>
</dbReference>
<name>B6HJY8_PENRW</name>